<dbReference type="PANTHER" id="PTHR32347:SF23">
    <property type="entry name" value="BLL5650 PROTEIN"/>
    <property type="match status" value="1"/>
</dbReference>
<keyword evidence="6" id="KW-1185">Reference proteome</keyword>
<evidence type="ECO:0000256" key="3">
    <source>
        <dbReference type="ARBA" id="ARBA00023054"/>
    </source>
</evidence>
<dbReference type="PROSITE" id="PS51257">
    <property type="entry name" value="PROKAR_LIPOPROTEIN"/>
    <property type="match status" value="1"/>
</dbReference>
<proteinExistence type="inferred from homology"/>
<dbReference type="InterPro" id="IPR050465">
    <property type="entry name" value="UPF0194_transport"/>
</dbReference>
<name>A0ABS6VVG9_9GAMM</name>
<evidence type="ECO:0000256" key="2">
    <source>
        <dbReference type="ARBA" id="ARBA00009477"/>
    </source>
</evidence>
<dbReference type="Proteomes" id="UP001166291">
    <property type="component" value="Unassembled WGS sequence"/>
</dbReference>
<comment type="similarity">
    <text evidence="2">Belongs to the membrane fusion protein (MFP) (TC 8.A.1) family.</text>
</comment>
<protein>
    <submittedName>
        <fullName evidence="5">HlyD family efflux transporter periplasmic adaptor subunit</fullName>
    </submittedName>
</protein>
<keyword evidence="3" id="KW-0175">Coiled coil</keyword>
<feature type="domain" description="Multidrug resistance protein MdtA-like barrel-sandwich hybrid" evidence="4">
    <location>
        <begin position="43"/>
        <end position="224"/>
    </location>
</feature>
<organism evidence="5 6">
    <name type="scientific">Zhongshania aquimaris</name>
    <dbReference type="NCBI Taxonomy" id="2857107"/>
    <lineage>
        <taxon>Bacteria</taxon>
        <taxon>Pseudomonadati</taxon>
        <taxon>Pseudomonadota</taxon>
        <taxon>Gammaproteobacteria</taxon>
        <taxon>Cellvibrionales</taxon>
        <taxon>Spongiibacteraceae</taxon>
        <taxon>Zhongshania</taxon>
    </lineage>
</organism>
<dbReference type="Pfam" id="PF25917">
    <property type="entry name" value="BSH_RND"/>
    <property type="match status" value="1"/>
</dbReference>
<evidence type="ECO:0000313" key="5">
    <source>
        <dbReference type="EMBL" id="MBW2941636.1"/>
    </source>
</evidence>
<dbReference type="RefSeq" id="WP_219043873.1">
    <property type="nucleotide sequence ID" value="NZ_JAHWDQ010000003.1"/>
</dbReference>
<comment type="caution">
    <text evidence="5">The sequence shown here is derived from an EMBL/GenBank/DDBJ whole genome shotgun (WGS) entry which is preliminary data.</text>
</comment>
<reference evidence="5" key="1">
    <citation type="submission" date="2021-07" db="EMBL/GenBank/DDBJ databases">
        <title>Zhongshania sp. CAU 1632 isolated from seawater.</title>
        <authorList>
            <person name="Kim W."/>
        </authorList>
    </citation>
    <scope>NUCLEOTIDE SEQUENCE</scope>
    <source>
        <strain evidence="5">CAU 1632</strain>
    </source>
</reference>
<evidence type="ECO:0000259" key="4">
    <source>
        <dbReference type="Pfam" id="PF25917"/>
    </source>
</evidence>
<sequence length="320" mass="35198">MSWLKYMSVIPLLFIFGCDEASQLDGISGYVEAEYIYISALESGWIVASSVNQGDVVETGQVLFELDKDRQRFDLDEVKMRAAQAEAHYRDLATGARPDEINRLDAQRKEAVAARSLADVERRRIESLRKKGLTAQATVDKAITEFNAADARLDNIDAQIRLAKLASRENAVSAALAAFKTTQANVDRAQWRLEQRTVLAPRAGRVEQVYFRKGEQISAGSPALALLPNDALKVRFFVPQSELPRFSAGVQLSIKQDGVAEPVSATVTYVASQTEYTPPVIYSVASRQKLVFLIEARLPSASGLHAGQPVDVFLQAASHD</sequence>
<dbReference type="EMBL" id="JAHWDQ010000003">
    <property type="protein sequence ID" value="MBW2941636.1"/>
    <property type="molecule type" value="Genomic_DNA"/>
</dbReference>
<gene>
    <name evidence="5" type="ORF">KXJ70_12640</name>
</gene>
<comment type="subcellular location">
    <subcellularLocation>
        <location evidence="1">Cell envelope</location>
    </subcellularLocation>
</comment>
<evidence type="ECO:0000256" key="1">
    <source>
        <dbReference type="ARBA" id="ARBA00004196"/>
    </source>
</evidence>
<accession>A0ABS6VVG9</accession>
<dbReference type="PANTHER" id="PTHR32347">
    <property type="entry name" value="EFFLUX SYSTEM COMPONENT YKNX-RELATED"/>
    <property type="match status" value="1"/>
</dbReference>
<dbReference type="InterPro" id="IPR058625">
    <property type="entry name" value="MdtA-like_BSH"/>
</dbReference>
<evidence type="ECO:0000313" key="6">
    <source>
        <dbReference type="Proteomes" id="UP001166291"/>
    </source>
</evidence>